<dbReference type="InterPro" id="IPR007119">
    <property type="entry name" value="Phage_tail_spike_N"/>
</dbReference>
<evidence type="ECO:0000313" key="4">
    <source>
        <dbReference type="Proteomes" id="UP000288812"/>
    </source>
</evidence>
<evidence type="ECO:0000259" key="2">
    <source>
        <dbReference type="Pfam" id="PF18994"/>
    </source>
</evidence>
<dbReference type="InterPro" id="IPR010572">
    <property type="entry name" value="Tail_dom"/>
</dbReference>
<reference evidence="3 4" key="1">
    <citation type="submission" date="2018-11" db="EMBL/GenBank/DDBJ databases">
        <title>Genome sequencing and assembly of Anaerosphaera sp. nov., GS7-6-2.</title>
        <authorList>
            <person name="Rettenmaier R."/>
            <person name="Liebl W."/>
            <person name="Zverlov V."/>
        </authorList>
    </citation>
    <scope>NUCLEOTIDE SEQUENCE [LARGE SCALE GENOMIC DNA]</scope>
    <source>
        <strain evidence="3 4">GS7-6-2</strain>
    </source>
</reference>
<dbReference type="Pfam" id="PF18994">
    <property type="entry name" value="Prophage_tailD1"/>
    <property type="match status" value="1"/>
</dbReference>
<dbReference type="EMBL" id="RLIH01000002">
    <property type="protein sequence ID" value="RVU55422.1"/>
    <property type="molecule type" value="Genomic_DNA"/>
</dbReference>
<dbReference type="Proteomes" id="UP000288812">
    <property type="component" value="Unassembled WGS sequence"/>
</dbReference>
<evidence type="ECO:0000313" key="3">
    <source>
        <dbReference type="EMBL" id="RVU55422.1"/>
    </source>
</evidence>
<feature type="domain" description="Prophage endopeptidase tail N-terminal" evidence="2">
    <location>
        <begin position="390"/>
        <end position="470"/>
    </location>
</feature>
<proteinExistence type="predicted"/>
<dbReference type="NCBIfam" id="TIGR01665">
    <property type="entry name" value="put_anti_recept"/>
    <property type="match status" value="1"/>
</dbReference>
<name>A0A437S8T4_9FIRM</name>
<evidence type="ECO:0008006" key="5">
    <source>
        <dbReference type="Google" id="ProtNLM"/>
    </source>
</evidence>
<comment type="caution">
    <text evidence="3">The sequence shown here is derived from an EMBL/GenBank/DDBJ whole genome shotgun (WGS) entry which is preliminary data.</text>
</comment>
<dbReference type="AlphaFoldDB" id="A0A437S8T4"/>
<sequence>MALKLTIQSQEDFTGEFPAALAKSGLWRFNEGSFDDQGFLMDSSGSNRKMEVINRSGTTAGIRSGVMGNYIQLNLHDPGTEQSYLKLTNDGGIFQNIGDTILVGGWIKPTIYSIGNTYCPLFNTRSGPGQPIFYLSFFQGRPRVMLYNEAGLLILDRTTSPSFTLKNGGIYFIACTIRPNVKTAQYVIGDRSDGKCWVSEAYSFTGELNRLCTADIIMGMHAGSYWYAGGFDDWFLDTDSELTIQDLEAYFRSSYFASGGDSASSVDALTEPGKVLLKKADGVYPLTGKLLTTAKPLSLSGTGRIAITKEYEAGVTDISAVEFGLSSDLNTWGEWTVLPEDGKIKATANYIRFRITLTTNDTKKTPKLLDIRIYDIPKAPYEKMGFARPVLLTKEGAWEAVLENAYDIIVTSEVNGEDTLHFKLPFRDEKRSYLENEKKIQIVDDIYKVRTINDIKDSSGNTVTEVYAEAEFYDLTFSVRKEEKSFDAETAETAMAYALEGTEWHVGTVNVKTKRTWVSQEKNALSILRAVASLHGGDLVFDSSNRLVHLYTVSGRDSGALFAYRKNMKSIERVIDTRNLVTRLYALGADGMTFSDINGGKPYLEDFTYSNDVRISTLDCSSFTNPYQMKEFTAMRLAQYAKPKISYVLHAMDLSVLTGFSHEAWSLGDYVLVEDKELGISVTTRIVRREYNLQEPWNTVLELSTTLKNLGSSVERLETIADTLEGAGAFGGGNISDMVPFNHLKNSRADDGMAYWLNSGFEAVNETGGTGTAAFKAEGAAGLTKSMAQTVYPSNRKSYTLSLAIASENLEKLSDTSQVGVEVEIEYEDGSIETRFIDLY</sequence>
<gene>
    <name evidence="3" type="ORF">EF514_01445</name>
</gene>
<protein>
    <recommendedName>
        <fullName evidence="5">Prophage tail endopeptidase domain-containing protein</fullName>
    </recommendedName>
</protein>
<feature type="domain" description="Tail spike" evidence="1">
    <location>
        <begin position="472"/>
        <end position="713"/>
    </location>
</feature>
<accession>A0A437S8T4</accession>
<dbReference type="Pfam" id="PF06605">
    <property type="entry name" value="Prophage_tail"/>
    <property type="match status" value="1"/>
</dbReference>
<dbReference type="OrthoDB" id="1696092at2"/>
<evidence type="ECO:0000259" key="1">
    <source>
        <dbReference type="Pfam" id="PF06605"/>
    </source>
</evidence>
<organism evidence="3 4">
    <name type="scientific">Anaerosphaera multitolerans</name>
    <dbReference type="NCBI Taxonomy" id="2487351"/>
    <lineage>
        <taxon>Bacteria</taxon>
        <taxon>Bacillati</taxon>
        <taxon>Bacillota</taxon>
        <taxon>Tissierellia</taxon>
        <taxon>Tissierellales</taxon>
        <taxon>Peptoniphilaceae</taxon>
        <taxon>Anaerosphaera</taxon>
    </lineage>
</organism>
<dbReference type="RefSeq" id="WP_127723092.1">
    <property type="nucleotide sequence ID" value="NZ_RLIH01000002.1"/>
</dbReference>
<dbReference type="InterPro" id="IPR044051">
    <property type="entry name" value="Prophage_tail_N"/>
</dbReference>
<keyword evidence="4" id="KW-1185">Reference proteome</keyword>